<evidence type="ECO:0000313" key="2">
    <source>
        <dbReference type="EMBL" id="AXV46018.1"/>
    </source>
</evidence>
<feature type="compositionally biased region" description="Basic and acidic residues" evidence="1">
    <location>
        <begin position="294"/>
        <end position="309"/>
    </location>
</feature>
<sequence>MPRWGMVSSKRSFVNWRNTMSTDSKSLITRIASRYGVDSTKFFETLKATAFKQRDGSAPTNDQMMVLLVVAEQYNLNPFTREIYAFPDRQNGIIPVVGVDGWSRIINEHPQHDGVEFVYADKMVRMEGANVDCPEWIECVIYRKDRSRPIRIKEFIDEVYRGPAHKNGQNGPYVVNGPWQTHTKRQLRHKSLIQCSRVAFGFSGIYDQDEAERIREMEQASAINPAIASLPSPAQVHSQEPLAIEHKELDPILIKLANRAIAENAWSAAHEYLKGRYEGSELQYATQFLREKEMDQMEPPKPDYQEAHEQASTAGGSANAEPVAAEVVPPLSDEDMLLVAEEEGAQGCYY</sequence>
<accession>A0A385FWI3</accession>
<dbReference type="AlphaFoldDB" id="A0A385FWI3"/>
<dbReference type="EMBL" id="MH594477">
    <property type="protein sequence ID" value="AXV46018.1"/>
    <property type="molecule type" value="Genomic_DNA"/>
</dbReference>
<geneLocation type="plasmid" evidence="2">
    <name>pIBAC_IncA/C</name>
</geneLocation>
<name>A0A385FWI3_CITFR</name>
<protein>
    <submittedName>
        <fullName evidence="3">Phage recombination protein</fullName>
    </submittedName>
</protein>
<dbReference type="InterPro" id="IPR018330">
    <property type="entry name" value="RecT_fam"/>
</dbReference>
<dbReference type="EMBL" id="MH594478">
    <property type="protein sequence ID" value="AXV46079.1"/>
    <property type="molecule type" value="Genomic_DNA"/>
</dbReference>
<geneLocation type="plasmid" evidence="3">
    <name>pIBAC_Incx3_A/C</name>
</geneLocation>
<reference evidence="3" key="1">
    <citation type="journal article" date="2019" name="Antimicrob. Agents Chemother.">
        <title>Interplay among IncA and bla KPC-Carrying Plasmids in Citrobacter freundii.</title>
        <authorList>
            <person name="Bitar I."/>
            <person name="Caltagirone M."/>
            <person name="Villa L."/>
            <person name="Mattioni Marchetti V."/>
            <person name="Nucleo E."/>
            <person name="Sarti M."/>
            <person name="Migliavacca R."/>
            <person name="Carattoli A."/>
        </authorList>
    </citation>
    <scope>NUCLEOTIDE SEQUENCE</scope>
    <source>
        <strain evidence="2">AA535</strain>
        <strain evidence="3">AA593</strain>
        <plasmid evidence="2">pIBAC_IncA/C</plasmid>
        <plasmid evidence="3">pIBAC_Incx3_A/C</plasmid>
    </source>
</reference>
<keyword evidence="3" id="KW-0614">Plasmid</keyword>
<dbReference type="Pfam" id="PF03837">
    <property type="entry name" value="RecT"/>
    <property type="match status" value="1"/>
</dbReference>
<evidence type="ECO:0000256" key="1">
    <source>
        <dbReference type="SAM" id="MobiDB-lite"/>
    </source>
</evidence>
<organism evidence="3">
    <name type="scientific">Citrobacter freundii</name>
    <dbReference type="NCBI Taxonomy" id="546"/>
    <lineage>
        <taxon>Bacteria</taxon>
        <taxon>Pseudomonadati</taxon>
        <taxon>Pseudomonadota</taxon>
        <taxon>Gammaproteobacteria</taxon>
        <taxon>Enterobacterales</taxon>
        <taxon>Enterobacteriaceae</taxon>
        <taxon>Citrobacter</taxon>
        <taxon>Citrobacter freundii complex</taxon>
    </lineage>
</organism>
<feature type="region of interest" description="Disordered" evidence="1">
    <location>
        <begin position="294"/>
        <end position="323"/>
    </location>
</feature>
<gene>
    <name evidence="3" type="primary">bet</name>
</gene>
<dbReference type="GO" id="GO:0006310">
    <property type="term" value="P:DNA recombination"/>
    <property type="evidence" value="ECO:0007669"/>
    <property type="project" value="InterPro"/>
</dbReference>
<evidence type="ECO:0000313" key="3">
    <source>
        <dbReference type="EMBL" id="AXV46079.1"/>
    </source>
</evidence>
<dbReference type="InterPro" id="IPR010183">
    <property type="entry name" value="Phage_lambda_Bet"/>
</dbReference>
<dbReference type="NCBIfam" id="TIGR01913">
    <property type="entry name" value="bet_lambda"/>
    <property type="match status" value="1"/>
</dbReference>
<dbReference type="GO" id="GO:0003677">
    <property type="term" value="F:DNA binding"/>
    <property type="evidence" value="ECO:0007669"/>
    <property type="project" value="InterPro"/>
</dbReference>
<proteinExistence type="predicted"/>